<keyword evidence="5 6" id="KW-0349">Heme</keyword>
<dbReference type="GO" id="GO:0004497">
    <property type="term" value="F:monooxygenase activity"/>
    <property type="evidence" value="ECO:0007669"/>
    <property type="project" value="UniProtKB-KW"/>
</dbReference>
<dbReference type="Proteomes" id="UP001152607">
    <property type="component" value="Unassembled WGS sequence"/>
</dbReference>
<dbReference type="PANTHER" id="PTHR46300">
    <property type="entry name" value="P450, PUTATIVE (EUROFUNG)-RELATED-RELATED"/>
    <property type="match status" value="1"/>
</dbReference>
<dbReference type="GO" id="GO:0016705">
    <property type="term" value="F:oxidoreductase activity, acting on paired donors, with incorporation or reduction of molecular oxygen"/>
    <property type="evidence" value="ECO:0007669"/>
    <property type="project" value="InterPro"/>
</dbReference>
<comment type="similarity">
    <text evidence="1 6">Belongs to the cytochrome P450 family.</text>
</comment>
<dbReference type="EMBL" id="CAOQHR010000003">
    <property type="protein sequence ID" value="CAI6332243.1"/>
    <property type="molecule type" value="Genomic_DNA"/>
</dbReference>
<keyword evidence="3 6" id="KW-0560">Oxidoreductase</keyword>
<dbReference type="PRINTS" id="PR00385">
    <property type="entry name" value="P450"/>
</dbReference>
<evidence type="ECO:0000256" key="4">
    <source>
        <dbReference type="ARBA" id="ARBA00023004"/>
    </source>
</evidence>
<keyword evidence="7" id="KW-1133">Transmembrane helix</keyword>
<feature type="binding site" description="axial binding residue" evidence="5">
    <location>
        <position position="447"/>
    </location>
    <ligand>
        <name>heme</name>
        <dbReference type="ChEBI" id="CHEBI:30413"/>
    </ligand>
    <ligandPart>
        <name>Fe</name>
        <dbReference type="ChEBI" id="CHEBI:18248"/>
    </ligandPart>
</feature>
<dbReference type="PRINTS" id="PR00463">
    <property type="entry name" value="EP450I"/>
</dbReference>
<evidence type="ECO:0000256" key="5">
    <source>
        <dbReference type="PIRSR" id="PIRSR602401-1"/>
    </source>
</evidence>
<protein>
    <recommendedName>
        <fullName evidence="10">Cytochrome P450</fullName>
    </recommendedName>
</protein>
<sequence>MLPLLYQALAVVGVFCVTFPVVVLYQNRRPKINLPGPKGWPLIGLGLDLPRRPRQMLNDYREKYGDMFQMRLGWYDWVFFNNPRDVKEVFDRKAAITSHKVALPMAHDYVMGDNGILSMTYSPKWRRMRGFMHQILTPKASAAFIPSQEFEIKQLLNDFAGEEGKNSTDFYMFIRRMTFSIMMTSTYGTRIPEWDCEEVRGVYGNMRILSIILRPGTFWVDVFPPLRIFPRWIMPTYWLLARKCKKFMQDSTMKHWYKLKEKYQNGQAPECFAKHLMEANYEEMGLDEVTMSWLAHAVPEAGAETTASALNSLLMHLATHPEAQETAAQEVTSVLGDSRLANIDDEAAMPYIRAVIKEILRMCPVATTGLRRMAGESFEYKGVKVPKQTILLANINALHWDEERFAEPYKFKPERYLDHPFRSAVYANSADVEGRDHFTFGAGRRVCPGIHLAENGLFLAVANLIWAFEFKRPLDNVGVEKEMDIGDEAFLDGAIRIPKPYEVRIVPRNKERLRLVRDTWTEAQRVGYTLRGMEVDAKGGIKV</sequence>
<evidence type="ECO:0000256" key="2">
    <source>
        <dbReference type="ARBA" id="ARBA00022723"/>
    </source>
</evidence>
<dbReference type="Pfam" id="PF00067">
    <property type="entry name" value="p450"/>
    <property type="match status" value="1"/>
</dbReference>
<evidence type="ECO:0000256" key="1">
    <source>
        <dbReference type="ARBA" id="ARBA00010617"/>
    </source>
</evidence>
<dbReference type="Gene3D" id="1.10.630.10">
    <property type="entry name" value="Cytochrome P450"/>
    <property type="match status" value="1"/>
</dbReference>
<dbReference type="InterPro" id="IPR002401">
    <property type="entry name" value="Cyt_P450_E_grp-I"/>
</dbReference>
<keyword evidence="6" id="KW-0503">Monooxygenase</keyword>
<keyword evidence="7" id="KW-0472">Membrane</keyword>
<comment type="caution">
    <text evidence="8">The sequence shown here is derived from an EMBL/GenBank/DDBJ whole genome shotgun (WGS) entry which is preliminary data.</text>
</comment>
<evidence type="ECO:0000256" key="6">
    <source>
        <dbReference type="RuleBase" id="RU000461"/>
    </source>
</evidence>
<dbReference type="GO" id="GO:0020037">
    <property type="term" value="F:heme binding"/>
    <property type="evidence" value="ECO:0007669"/>
    <property type="project" value="InterPro"/>
</dbReference>
<evidence type="ECO:0000256" key="3">
    <source>
        <dbReference type="ARBA" id="ARBA00023002"/>
    </source>
</evidence>
<dbReference type="InterPro" id="IPR036396">
    <property type="entry name" value="Cyt_P450_sf"/>
</dbReference>
<evidence type="ECO:0008006" key="10">
    <source>
        <dbReference type="Google" id="ProtNLM"/>
    </source>
</evidence>
<accession>A0A9W4XHL7</accession>
<dbReference type="CDD" id="cd11065">
    <property type="entry name" value="CYP64-like"/>
    <property type="match status" value="1"/>
</dbReference>
<dbReference type="OrthoDB" id="1103324at2759"/>
<comment type="cofactor">
    <cofactor evidence="5">
        <name>heme</name>
        <dbReference type="ChEBI" id="CHEBI:30413"/>
    </cofactor>
</comment>
<keyword evidence="9" id="KW-1185">Reference proteome</keyword>
<keyword evidence="2 5" id="KW-0479">Metal-binding</keyword>
<dbReference type="PROSITE" id="PS00086">
    <property type="entry name" value="CYTOCHROME_P450"/>
    <property type="match status" value="1"/>
</dbReference>
<feature type="transmembrane region" description="Helical" evidence="7">
    <location>
        <begin position="6"/>
        <end position="25"/>
    </location>
</feature>
<dbReference type="PANTHER" id="PTHR46300:SF11">
    <property type="entry name" value="OXIDOREDUCTASE, PUTATIVE-RELATED"/>
    <property type="match status" value="1"/>
</dbReference>
<dbReference type="AlphaFoldDB" id="A0A9W4XHL7"/>
<gene>
    <name evidence="8" type="ORF">PDIGIT_LOCUS5275</name>
</gene>
<evidence type="ECO:0000313" key="8">
    <source>
        <dbReference type="EMBL" id="CAI6332243.1"/>
    </source>
</evidence>
<organism evidence="8 9">
    <name type="scientific">Periconia digitata</name>
    <dbReference type="NCBI Taxonomy" id="1303443"/>
    <lineage>
        <taxon>Eukaryota</taxon>
        <taxon>Fungi</taxon>
        <taxon>Dikarya</taxon>
        <taxon>Ascomycota</taxon>
        <taxon>Pezizomycotina</taxon>
        <taxon>Dothideomycetes</taxon>
        <taxon>Pleosporomycetidae</taxon>
        <taxon>Pleosporales</taxon>
        <taxon>Massarineae</taxon>
        <taxon>Periconiaceae</taxon>
        <taxon>Periconia</taxon>
    </lineage>
</organism>
<keyword evidence="7" id="KW-0812">Transmembrane</keyword>
<dbReference type="InterPro" id="IPR050364">
    <property type="entry name" value="Cytochrome_P450_fung"/>
</dbReference>
<dbReference type="SUPFAM" id="SSF48264">
    <property type="entry name" value="Cytochrome P450"/>
    <property type="match status" value="1"/>
</dbReference>
<name>A0A9W4XHL7_9PLEO</name>
<keyword evidence="4 5" id="KW-0408">Iron</keyword>
<proteinExistence type="inferred from homology"/>
<dbReference type="GO" id="GO:0005506">
    <property type="term" value="F:iron ion binding"/>
    <property type="evidence" value="ECO:0007669"/>
    <property type="project" value="InterPro"/>
</dbReference>
<reference evidence="8" key="1">
    <citation type="submission" date="2023-01" db="EMBL/GenBank/DDBJ databases">
        <authorList>
            <person name="Van Ghelder C."/>
            <person name="Rancurel C."/>
        </authorList>
    </citation>
    <scope>NUCLEOTIDE SEQUENCE</scope>
    <source>
        <strain evidence="8">CNCM I-4278</strain>
    </source>
</reference>
<evidence type="ECO:0000256" key="7">
    <source>
        <dbReference type="SAM" id="Phobius"/>
    </source>
</evidence>
<dbReference type="InterPro" id="IPR017972">
    <property type="entry name" value="Cyt_P450_CS"/>
</dbReference>
<evidence type="ECO:0000313" key="9">
    <source>
        <dbReference type="Proteomes" id="UP001152607"/>
    </source>
</evidence>
<dbReference type="InterPro" id="IPR001128">
    <property type="entry name" value="Cyt_P450"/>
</dbReference>